<name>A0A1R1YFB5_9FUNG</name>
<reference evidence="1 2" key="1">
    <citation type="submission" date="2017-01" db="EMBL/GenBank/DDBJ databases">
        <authorList>
            <person name="Mah S.A."/>
            <person name="Swanson W.J."/>
            <person name="Moy G.W."/>
            <person name="Vacquier V.D."/>
        </authorList>
    </citation>
    <scope>NUCLEOTIDE SEQUENCE [LARGE SCALE GENOMIC DNA]</scope>
    <source>
        <strain evidence="1 2">GSMNP</strain>
    </source>
</reference>
<accession>A0A1R1YFB5</accession>
<comment type="caution">
    <text evidence="1">The sequence shown here is derived from an EMBL/GenBank/DDBJ whole genome shotgun (WGS) entry which is preliminary data.</text>
</comment>
<evidence type="ECO:0000313" key="2">
    <source>
        <dbReference type="Proteomes" id="UP000187283"/>
    </source>
</evidence>
<keyword evidence="2" id="KW-1185">Reference proteome</keyword>
<sequence>MRDPILFSDAQFRELIGTISNICNNAASANNLSQENSGESILKAGDSIRITNIFGTDQTHYLRQKNSAAQYVEEFLNL</sequence>
<dbReference type="Proteomes" id="UP000187283">
    <property type="component" value="Unassembled WGS sequence"/>
</dbReference>
<proteinExistence type="predicted"/>
<evidence type="ECO:0000313" key="1">
    <source>
        <dbReference type="EMBL" id="OMJ25574.1"/>
    </source>
</evidence>
<dbReference type="EMBL" id="LSSN01000146">
    <property type="protein sequence ID" value="OMJ25574.1"/>
    <property type="molecule type" value="Genomic_DNA"/>
</dbReference>
<protein>
    <submittedName>
        <fullName evidence="1">Uncharacterized protein</fullName>
    </submittedName>
</protein>
<dbReference type="AlphaFoldDB" id="A0A1R1YFB5"/>
<gene>
    <name evidence="1" type="ORF">AYI70_g814</name>
</gene>
<organism evidence="1 2">
    <name type="scientific">Smittium culicis</name>
    <dbReference type="NCBI Taxonomy" id="133412"/>
    <lineage>
        <taxon>Eukaryota</taxon>
        <taxon>Fungi</taxon>
        <taxon>Fungi incertae sedis</taxon>
        <taxon>Zoopagomycota</taxon>
        <taxon>Kickxellomycotina</taxon>
        <taxon>Harpellomycetes</taxon>
        <taxon>Harpellales</taxon>
        <taxon>Legeriomycetaceae</taxon>
        <taxon>Smittium</taxon>
    </lineage>
</organism>